<dbReference type="InterPro" id="IPR004477">
    <property type="entry name" value="ComEC_N"/>
</dbReference>
<dbReference type="NCBIfam" id="TIGR00360">
    <property type="entry name" value="ComEC_N-term"/>
    <property type="match status" value="1"/>
</dbReference>
<name>A0A948WUE7_9BACT</name>
<gene>
    <name evidence="9" type="ORF">H9777_00115</name>
</gene>
<evidence type="ECO:0000256" key="5">
    <source>
        <dbReference type="ARBA" id="ARBA00023136"/>
    </source>
</evidence>
<accession>A0A948WUE7</accession>
<evidence type="ECO:0000256" key="4">
    <source>
        <dbReference type="ARBA" id="ARBA00022989"/>
    </source>
</evidence>
<dbReference type="Pfam" id="PF13567">
    <property type="entry name" value="DUF4131"/>
    <property type="match status" value="1"/>
</dbReference>
<dbReference type="AlphaFoldDB" id="A0A948WUE7"/>
<feature type="transmembrane region" description="Helical" evidence="6">
    <location>
        <begin position="44"/>
        <end position="65"/>
    </location>
</feature>
<feature type="transmembrane region" description="Helical" evidence="6">
    <location>
        <begin position="15"/>
        <end position="37"/>
    </location>
</feature>
<feature type="transmembrane region" description="Helical" evidence="6">
    <location>
        <begin position="473"/>
        <end position="492"/>
    </location>
</feature>
<dbReference type="GO" id="GO:0005886">
    <property type="term" value="C:plasma membrane"/>
    <property type="evidence" value="ECO:0007669"/>
    <property type="project" value="UniProtKB-SubCell"/>
</dbReference>
<keyword evidence="5 6" id="KW-0472">Membrane</keyword>
<evidence type="ECO:0000259" key="8">
    <source>
        <dbReference type="Pfam" id="PF13567"/>
    </source>
</evidence>
<feature type="transmembrane region" description="Helical" evidence="6">
    <location>
        <begin position="276"/>
        <end position="294"/>
    </location>
</feature>
<sequence>MAAGIFFFDRFLPNMSVWTLILILCAVLLPLLLSVFVKIRNVNLNFFVGIVVSACFFIIGGILIIHKKNSIYYEWPDKQLCYYGVVETTPEVKGKTLCSEVNVKFCIPSVSDSIAKYPVNRNILLYFIPDSLSYIPRCGDNIVFYSSVSNPVSDIEFMGFDYAGYLFNKGISGTTLAFSGNWIGIKVENPHSIKHAALRCRDAVAGKFRSWNMGEDELAVVSALTIGDKSELTPELKAVYSGAGTSHVLALSGLHVGILSCILYFLLRPLRRIKGGLLIQSVVVAVILWIFAFISGLSPSVVRAVAMCTLYLVASVLVENGFCGFFSLSFTAFIMLFYNPMYLFDISFQLSFVAVLAIILFYPAVSGWIKCGNRVVRYIWNAISVSLAAQLGTLPLILYYFGTFPTYFLMANLVVGILASCILSLTIASLVFSFIPIVGEACVCLLEVITKFLNNSMQFVHNLQGAQITSIYFNEFQVVLGFVLLFTLYIFIRRKTASRLIIILFAFCFIMVAEIYKVRTEDAPSLFLTRSDLYIRNNNELKTLSSENGLHEIGGVRVGVMKSAYWKDVRLTGKTKLATLDYVYICRGFGGSITGLCGLFEIKNVIIDETVSERYRNFLKDECKKLNIKCVEKSAQASFRILL</sequence>
<evidence type="ECO:0000256" key="6">
    <source>
        <dbReference type="SAM" id="Phobius"/>
    </source>
</evidence>
<feature type="domain" description="DUF4131" evidence="8">
    <location>
        <begin position="20"/>
        <end position="176"/>
    </location>
</feature>
<evidence type="ECO:0000313" key="10">
    <source>
        <dbReference type="Proteomes" id="UP000783796"/>
    </source>
</evidence>
<keyword evidence="4 6" id="KW-1133">Transmembrane helix</keyword>
<feature type="domain" description="ComEC/Rec2-related protein" evidence="7">
    <location>
        <begin position="224"/>
        <end position="494"/>
    </location>
</feature>
<evidence type="ECO:0000259" key="7">
    <source>
        <dbReference type="Pfam" id="PF03772"/>
    </source>
</evidence>
<dbReference type="PANTHER" id="PTHR30619">
    <property type="entry name" value="DNA INTERNALIZATION/COMPETENCE PROTEIN COMEC/REC2"/>
    <property type="match status" value="1"/>
</dbReference>
<evidence type="ECO:0000256" key="2">
    <source>
        <dbReference type="ARBA" id="ARBA00022475"/>
    </source>
</evidence>
<evidence type="ECO:0000256" key="3">
    <source>
        <dbReference type="ARBA" id="ARBA00022692"/>
    </source>
</evidence>
<comment type="subcellular location">
    <subcellularLocation>
        <location evidence="1">Cell membrane</location>
        <topology evidence="1">Multi-pass membrane protein</topology>
    </subcellularLocation>
</comment>
<reference evidence="9" key="2">
    <citation type="submission" date="2021-04" db="EMBL/GenBank/DDBJ databases">
        <authorList>
            <person name="Gilroy R."/>
        </authorList>
    </citation>
    <scope>NUCLEOTIDE SEQUENCE</scope>
    <source>
        <strain evidence="9">G4-2901</strain>
    </source>
</reference>
<feature type="transmembrane region" description="Helical" evidence="6">
    <location>
        <begin position="378"/>
        <end position="401"/>
    </location>
</feature>
<dbReference type="Pfam" id="PF03772">
    <property type="entry name" value="Competence"/>
    <property type="match status" value="1"/>
</dbReference>
<evidence type="ECO:0000313" key="9">
    <source>
        <dbReference type="EMBL" id="MBU3836742.1"/>
    </source>
</evidence>
<proteinExistence type="predicted"/>
<comment type="caution">
    <text evidence="9">The sequence shown here is derived from an EMBL/GenBank/DDBJ whole genome shotgun (WGS) entry which is preliminary data.</text>
</comment>
<dbReference type="Proteomes" id="UP000783796">
    <property type="component" value="Unassembled WGS sequence"/>
</dbReference>
<protein>
    <submittedName>
        <fullName evidence="9">ComEC family competence protein</fullName>
    </submittedName>
</protein>
<dbReference type="InterPro" id="IPR052159">
    <property type="entry name" value="Competence_DNA_uptake"/>
</dbReference>
<dbReference type="PANTHER" id="PTHR30619:SF1">
    <property type="entry name" value="RECOMBINATION PROTEIN 2"/>
    <property type="match status" value="1"/>
</dbReference>
<keyword evidence="3 6" id="KW-0812">Transmembrane</keyword>
<feature type="transmembrane region" description="Helical" evidence="6">
    <location>
        <begin position="499"/>
        <end position="516"/>
    </location>
</feature>
<evidence type="ECO:0000256" key="1">
    <source>
        <dbReference type="ARBA" id="ARBA00004651"/>
    </source>
</evidence>
<feature type="transmembrane region" description="Helical" evidence="6">
    <location>
        <begin position="407"/>
        <end position="427"/>
    </location>
</feature>
<reference evidence="9" key="1">
    <citation type="journal article" date="2021" name="PeerJ">
        <title>Extensive microbial diversity within the chicken gut microbiome revealed by metagenomics and culture.</title>
        <authorList>
            <person name="Gilroy R."/>
            <person name="Ravi A."/>
            <person name="Getino M."/>
            <person name="Pursley I."/>
            <person name="Horton D.L."/>
            <person name="Alikhan N.F."/>
            <person name="Baker D."/>
            <person name="Gharbi K."/>
            <person name="Hall N."/>
            <person name="Watson M."/>
            <person name="Adriaenssens E.M."/>
            <person name="Foster-Nyarko E."/>
            <person name="Jarju S."/>
            <person name="Secka A."/>
            <person name="Antonio M."/>
            <person name="Oren A."/>
            <person name="Chaudhuri R.R."/>
            <person name="La Ragione R."/>
            <person name="Hildebrand F."/>
            <person name="Pallen M.J."/>
        </authorList>
    </citation>
    <scope>NUCLEOTIDE SEQUENCE</scope>
    <source>
        <strain evidence="9">G4-2901</strain>
    </source>
</reference>
<dbReference type="EMBL" id="JAHLFW010000001">
    <property type="protein sequence ID" value="MBU3836742.1"/>
    <property type="molecule type" value="Genomic_DNA"/>
</dbReference>
<keyword evidence="2" id="KW-1003">Cell membrane</keyword>
<dbReference type="InterPro" id="IPR025405">
    <property type="entry name" value="DUF4131"/>
</dbReference>
<feature type="transmembrane region" description="Helical" evidence="6">
    <location>
        <begin position="248"/>
        <end position="267"/>
    </location>
</feature>
<organism evidence="9 10">
    <name type="scientific">Candidatus Phocaeicola faecigallinarum</name>
    <dbReference type="NCBI Taxonomy" id="2838732"/>
    <lineage>
        <taxon>Bacteria</taxon>
        <taxon>Pseudomonadati</taxon>
        <taxon>Bacteroidota</taxon>
        <taxon>Bacteroidia</taxon>
        <taxon>Bacteroidales</taxon>
        <taxon>Bacteroidaceae</taxon>
        <taxon>Phocaeicola</taxon>
    </lineage>
</organism>
<feature type="transmembrane region" description="Helical" evidence="6">
    <location>
        <begin position="350"/>
        <end position="369"/>
    </location>
</feature>